<feature type="compositionally biased region" description="Basic and acidic residues" evidence="1">
    <location>
        <begin position="255"/>
        <end position="266"/>
    </location>
</feature>
<gene>
    <name evidence="2" type="ORF">ACFQS1_01115</name>
</gene>
<dbReference type="Proteomes" id="UP001596548">
    <property type="component" value="Unassembled WGS sequence"/>
</dbReference>
<dbReference type="InterPro" id="IPR049749">
    <property type="entry name" value="SCO2521-like"/>
</dbReference>
<reference evidence="3" key="1">
    <citation type="journal article" date="2019" name="Int. J. Syst. Evol. Microbiol.">
        <title>The Global Catalogue of Microorganisms (GCM) 10K type strain sequencing project: providing services to taxonomists for standard genome sequencing and annotation.</title>
        <authorList>
            <consortium name="The Broad Institute Genomics Platform"/>
            <consortium name="The Broad Institute Genome Sequencing Center for Infectious Disease"/>
            <person name="Wu L."/>
            <person name="Ma J."/>
        </authorList>
    </citation>
    <scope>NUCLEOTIDE SEQUENCE [LARGE SCALE GENOMIC DNA]</scope>
    <source>
        <strain evidence="3">XZYJT-10</strain>
    </source>
</reference>
<feature type="region of interest" description="Disordered" evidence="1">
    <location>
        <begin position="247"/>
        <end position="270"/>
    </location>
</feature>
<keyword evidence="3" id="KW-1185">Reference proteome</keyword>
<dbReference type="RefSeq" id="WP_378963947.1">
    <property type="nucleotide sequence ID" value="NZ_JBHTBJ010000001.1"/>
</dbReference>
<comment type="caution">
    <text evidence="2">The sequence shown here is derived from an EMBL/GenBank/DDBJ whole genome shotgun (WGS) entry which is preliminary data.</text>
</comment>
<accession>A0ABW2HIY3</accession>
<dbReference type="NCBIfam" id="NF040565">
    <property type="entry name" value="SCO2521_fam"/>
    <property type="match status" value="1"/>
</dbReference>
<proteinExistence type="predicted"/>
<dbReference type="EMBL" id="JBHTBJ010000001">
    <property type="protein sequence ID" value="MFC7272566.1"/>
    <property type="molecule type" value="Genomic_DNA"/>
</dbReference>
<evidence type="ECO:0000256" key="1">
    <source>
        <dbReference type="SAM" id="MobiDB-lite"/>
    </source>
</evidence>
<organism evidence="2 3">
    <name type="scientific">Paractinoplanes rhizophilus</name>
    <dbReference type="NCBI Taxonomy" id="1416877"/>
    <lineage>
        <taxon>Bacteria</taxon>
        <taxon>Bacillati</taxon>
        <taxon>Actinomycetota</taxon>
        <taxon>Actinomycetes</taxon>
        <taxon>Micromonosporales</taxon>
        <taxon>Micromonosporaceae</taxon>
        <taxon>Paractinoplanes</taxon>
    </lineage>
</organism>
<evidence type="ECO:0000313" key="3">
    <source>
        <dbReference type="Proteomes" id="UP001596548"/>
    </source>
</evidence>
<evidence type="ECO:0000313" key="2">
    <source>
        <dbReference type="EMBL" id="MFC7272566.1"/>
    </source>
</evidence>
<sequence>MRAGTHDVCGHSWGAQYGHRRLALLSLGAQGSRAANEWGAYVLVVGEVDTGLLRGRDPSSSDDGRRLVELVAGERVLVATRPRSYVRSPERPVGVDCALAAGHARGIGTALQRAAITDNEVVQGSAYAMIVPSGHTARRPWSHYLARPGHIEAIGRPRWDALARELAHPERVPAVLDLGAVAQRATNEVQSAARGGPDDSFRAARSRLRWVARVGDDETPLSGVHFEVHDRRLRLLTFTVGRPGRGNLGGVDGENAARPDAEDAHRPHAGGAGRLDAGRIAAACEDVALHDWLLSTLIESVRKSAIGRLPRGDTLRRLGPAIDRLLHLWMPAARADELTETMWAVLERRPGFSRQWTTLATRVRDQFAVMLAESLSAANRP</sequence>
<name>A0ABW2HIY3_9ACTN</name>
<protein>
    <submittedName>
        <fullName evidence="2">SCO2521 family protein</fullName>
    </submittedName>
</protein>